<comment type="caution">
    <text evidence="1">The sequence shown here is derived from an EMBL/GenBank/DDBJ whole genome shotgun (WGS) entry which is preliminary data.</text>
</comment>
<accession>A0A4U5WQ48</accession>
<protein>
    <submittedName>
        <fullName evidence="1">Uncharacterized protein</fullName>
    </submittedName>
</protein>
<evidence type="ECO:0000313" key="1">
    <source>
        <dbReference type="EMBL" id="TKT03451.1"/>
    </source>
</evidence>
<gene>
    <name evidence="1" type="ORF">E4U91_27390</name>
</gene>
<dbReference type="RefSeq" id="WP_137309299.1">
    <property type="nucleotide sequence ID" value="NZ_SZNQ01000001.1"/>
</dbReference>
<sequence length="79" mass="8563">MAEYLVKATYRTYDTASLGVAFDVNDLEPNVPITRGEIEDAVANGIADALNALLTSKNVDDLNITAVRFFDATENIPLT</sequence>
<proteinExistence type="predicted"/>
<organism evidence="1 2">
    <name type="scientific">Streptomyces lasalocidi</name>
    <name type="common">Streptomyces lasaliensis</name>
    <dbReference type="NCBI Taxonomy" id="324833"/>
    <lineage>
        <taxon>Bacteria</taxon>
        <taxon>Bacillati</taxon>
        <taxon>Actinomycetota</taxon>
        <taxon>Actinomycetes</taxon>
        <taxon>Kitasatosporales</taxon>
        <taxon>Streptomycetaceae</taxon>
        <taxon>Streptomyces</taxon>
    </lineage>
</organism>
<dbReference type="AlphaFoldDB" id="A0A4U5WQ48"/>
<keyword evidence="2" id="KW-1185">Reference proteome</keyword>
<dbReference type="Proteomes" id="UP000305929">
    <property type="component" value="Unassembled WGS sequence"/>
</dbReference>
<reference evidence="1 2" key="1">
    <citation type="submission" date="2019-04" db="EMBL/GenBank/DDBJ databases">
        <title>Streptomyces lasaliensis sp. nov., an Actinomycete isolated from soil which produces the polyether antibiotic lasalocid.</title>
        <authorList>
            <person name="Erwin G."/>
            <person name="Haber C."/>
        </authorList>
    </citation>
    <scope>NUCLEOTIDE SEQUENCE [LARGE SCALE GENOMIC DNA]</scope>
    <source>
        <strain evidence="1 2">X-537</strain>
    </source>
</reference>
<name>A0A4U5WQ48_STRLS</name>
<evidence type="ECO:0000313" key="2">
    <source>
        <dbReference type="Proteomes" id="UP000305929"/>
    </source>
</evidence>
<dbReference type="EMBL" id="SZNQ01000001">
    <property type="protein sequence ID" value="TKT03451.1"/>
    <property type="molecule type" value="Genomic_DNA"/>
</dbReference>